<evidence type="ECO:0000256" key="1">
    <source>
        <dbReference type="SAM" id="MobiDB-lite"/>
    </source>
</evidence>
<name>A0A8F5BKP6_SACSH</name>
<keyword evidence="3" id="KW-0614">Plasmid</keyword>
<dbReference type="KEGG" id="sshi:J5U23_02922"/>
<dbReference type="SMART" id="SM00470">
    <property type="entry name" value="ParB"/>
    <property type="match status" value="1"/>
</dbReference>
<reference evidence="3" key="1">
    <citation type="journal article" date="2021" name="Environ. Microbiol.">
        <title>New insights into the diversity and evolution of the archaeal mobilome from three complete genomes of Saccharolobus shibatae.</title>
        <authorList>
            <person name="Medvedeva S."/>
            <person name="Brandt D."/>
            <person name="Cvirkaite-Krupovic V."/>
            <person name="Liu Y."/>
            <person name="Severinov K."/>
            <person name="Ishino S."/>
            <person name="Ishino Y."/>
            <person name="Prangishvili D."/>
            <person name="Kalinowski J."/>
            <person name="Krupovic M."/>
        </authorList>
    </citation>
    <scope>NUCLEOTIDE SEQUENCE</scope>
    <source>
        <strain evidence="4">B12</strain>
        <plasmid evidence="3">pB12E5</plasmid>
    </source>
</reference>
<dbReference type="AlphaFoldDB" id="A0A8F5BKP6"/>
<proteinExistence type="predicted"/>
<protein>
    <submittedName>
        <fullName evidence="3">Chromosome partitioning protein ParB</fullName>
    </submittedName>
</protein>
<sequence>MSSTLSYTEEIVPIERLKEDDEFRSLVPPNNMKEQLASSIAKNGQTLPIDVDEDYVILDGYTRVSIMKNLNFKEVKVRKWNFKSSEDRVTAYKLIAMLNLQRRHLEKNEVLRLIREVAEKIERLSKQNKIQKSDQNPTTSGRNSEMKSEKNSLTSQSISEANNETNRISYESLKKAKEEIGAKEVSERELDRYSRISEFPWLRQLVDEGKIPLKPAYELYTKAKDKLQKIVNLPPTERSQLLTTKEGRRIILERDDLLQLILDHKMAVSQAINKLKTEEKLAKSKRKSRAKEDTEEEEEDETEEGQRELDENEEYPLLEEWKKANEELKQEEAKQLTPQFTTNEDNELEDYLRQLLTEGFVELDKTKLYLVTLDGKTYLISAKAINELKSGKGVGKYKKLEEFIQSKGLGFYDPEEGAYSISYQLLA</sequence>
<dbReference type="GeneID" id="65564395"/>
<feature type="compositionally biased region" description="Polar residues" evidence="1">
    <location>
        <begin position="151"/>
        <end position="161"/>
    </location>
</feature>
<gene>
    <name evidence="4" type="ORF">J5U23_02922</name>
    <name evidence="3" type="ORF">J5U23_p2922</name>
</gene>
<dbReference type="Pfam" id="PF22445">
    <property type="entry name" value="Ssol_1539-like_2nd"/>
    <property type="match status" value="1"/>
</dbReference>
<evidence type="ECO:0000313" key="4">
    <source>
        <dbReference type="EMBL" id="QXJ30033.1"/>
    </source>
</evidence>
<feature type="region of interest" description="Disordered" evidence="1">
    <location>
        <begin position="127"/>
        <end position="161"/>
    </location>
</feature>
<geneLocation type="plasmid" evidence="3 5">
    <name>pB12E5</name>
</geneLocation>
<accession>A0A8F5BKP6</accession>
<dbReference type="InterPro" id="IPR003115">
    <property type="entry name" value="ParB_N"/>
</dbReference>
<dbReference type="OrthoDB" id="44079at2157"/>
<evidence type="ECO:0000259" key="2">
    <source>
        <dbReference type="SMART" id="SM00470"/>
    </source>
</evidence>
<dbReference type="EMBL" id="CP077716">
    <property type="protein sequence ID" value="QXJ27140.1"/>
    <property type="molecule type" value="Genomic_DNA"/>
</dbReference>
<dbReference type="InterPro" id="IPR054524">
    <property type="entry name" value="Ssol_1539-like_N_2"/>
</dbReference>
<dbReference type="KEGG" id="sshi:J5U23_p2922"/>
<feature type="compositionally biased region" description="Polar residues" evidence="1">
    <location>
        <begin position="127"/>
        <end position="143"/>
    </location>
</feature>
<organism evidence="3 5">
    <name type="scientific">Saccharolobus shibatae (strain ATCC 51178 / DSM 5389 / JCM 8931 / NBRC 15437 / B12)</name>
    <name type="common">Sulfolobus shibatae</name>
    <dbReference type="NCBI Taxonomy" id="523848"/>
    <lineage>
        <taxon>Archaea</taxon>
        <taxon>Thermoproteota</taxon>
        <taxon>Thermoprotei</taxon>
        <taxon>Sulfolobales</taxon>
        <taxon>Sulfolobaceae</taxon>
        <taxon>Saccharolobus</taxon>
    </lineage>
</organism>
<dbReference type="EMBL" id="CP077717">
    <property type="protein sequence ID" value="QXJ30033.1"/>
    <property type="molecule type" value="Genomic_DNA"/>
</dbReference>
<dbReference type="Proteomes" id="UP000694018">
    <property type="component" value="Plasmid pB12E5"/>
</dbReference>
<dbReference type="CDD" id="cd16404">
    <property type="entry name" value="pNOB8_ParB_N_like"/>
    <property type="match status" value="1"/>
</dbReference>
<feature type="region of interest" description="Disordered" evidence="1">
    <location>
        <begin position="282"/>
        <end position="315"/>
    </location>
</feature>
<feature type="domain" description="ParB-like N-terminal" evidence="2">
    <location>
        <begin position="10"/>
        <end position="100"/>
    </location>
</feature>
<dbReference type="Proteomes" id="UP000694018">
    <property type="component" value="Chromosome"/>
</dbReference>
<evidence type="ECO:0000313" key="5">
    <source>
        <dbReference type="Proteomes" id="UP000694018"/>
    </source>
</evidence>
<evidence type="ECO:0000313" key="3">
    <source>
        <dbReference type="EMBL" id="QXJ27140.1"/>
    </source>
</evidence>
<feature type="compositionally biased region" description="Acidic residues" evidence="1">
    <location>
        <begin position="293"/>
        <end position="303"/>
    </location>
</feature>
<dbReference type="RefSeq" id="WP_218265742.1">
    <property type="nucleotide sequence ID" value="NZ_CP077716.1"/>
</dbReference>